<keyword evidence="3 5" id="KW-0326">Glycosidase</keyword>
<comment type="caution">
    <text evidence="7">The sequence shown here is derived from an EMBL/GenBank/DDBJ whole genome shotgun (WGS) entry which is preliminary data.</text>
</comment>
<dbReference type="PROSITE" id="PS51257">
    <property type="entry name" value="PROKAR_LIPOPROTEIN"/>
    <property type="match status" value="1"/>
</dbReference>
<proteinExistence type="inferred from homology"/>
<dbReference type="Pfam" id="PF00331">
    <property type="entry name" value="Glyco_hydro_10"/>
    <property type="match status" value="1"/>
</dbReference>
<evidence type="ECO:0000313" key="7">
    <source>
        <dbReference type="EMBL" id="RGN39493.1"/>
    </source>
</evidence>
<dbReference type="InterPro" id="IPR044846">
    <property type="entry name" value="GH10"/>
</dbReference>
<comment type="catalytic activity">
    <reaction evidence="5">
        <text>Endohydrolysis of (1-&gt;4)-beta-D-xylosidic linkages in xylans.</text>
        <dbReference type="EC" id="3.2.1.8"/>
    </reaction>
</comment>
<keyword evidence="2 5" id="KW-0119">Carbohydrate metabolism</keyword>
<dbReference type="GO" id="GO:0031176">
    <property type="term" value="F:endo-1,4-beta-xylanase activity"/>
    <property type="evidence" value="ECO:0007669"/>
    <property type="project" value="UniProtKB-EC"/>
</dbReference>
<organism evidence="7 8">
    <name type="scientific">Bacteroides oleiciplenus</name>
    <dbReference type="NCBI Taxonomy" id="626931"/>
    <lineage>
        <taxon>Bacteria</taxon>
        <taxon>Pseudomonadati</taxon>
        <taxon>Bacteroidota</taxon>
        <taxon>Bacteroidia</taxon>
        <taxon>Bacteroidales</taxon>
        <taxon>Bacteroidaceae</taxon>
        <taxon>Bacteroides</taxon>
    </lineage>
</organism>
<evidence type="ECO:0000313" key="8">
    <source>
        <dbReference type="Proteomes" id="UP000260983"/>
    </source>
</evidence>
<protein>
    <recommendedName>
        <fullName evidence="5">Beta-xylanase</fullName>
        <ecNumber evidence="5">3.2.1.8</ecNumber>
    </recommendedName>
</protein>
<keyword evidence="1 5" id="KW-0378">Hydrolase</keyword>
<dbReference type="Proteomes" id="UP000260983">
    <property type="component" value="Unassembled WGS sequence"/>
</dbReference>
<dbReference type="Gene3D" id="3.20.20.80">
    <property type="entry name" value="Glycosidases"/>
    <property type="match status" value="1"/>
</dbReference>
<evidence type="ECO:0000256" key="3">
    <source>
        <dbReference type="ARBA" id="ARBA00023295"/>
    </source>
</evidence>
<comment type="similarity">
    <text evidence="5">Belongs to the glycosyl hydrolase 10 (cellulase F) family.</text>
</comment>
<evidence type="ECO:0000256" key="2">
    <source>
        <dbReference type="ARBA" id="ARBA00023277"/>
    </source>
</evidence>
<dbReference type="PRINTS" id="PR00134">
    <property type="entry name" value="GLHYDRLASE10"/>
</dbReference>
<dbReference type="EC" id="3.2.1.8" evidence="5"/>
<dbReference type="EMBL" id="QSUL01000002">
    <property type="protein sequence ID" value="RGN39493.1"/>
    <property type="molecule type" value="Genomic_DNA"/>
</dbReference>
<dbReference type="InterPro" id="IPR017853">
    <property type="entry name" value="GH"/>
</dbReference>
<keyword evidence="4 5" id="KW-0624">Polysaccharide degradation</keyword>
<dbReference type="RefSeq" id="WP_117723399.1">
    <property type="nucleotide sequence ID" value="NZ_QSUL01000002.1"/>
</dbReference>
<dbReference type="InterPro" id="IPR001000">
    <property type="entry name" value="GH10_dom"/>
</dbReference>
<gene>
    <name evidence="7" type="ORF">DXB65_04000</name>
</gene>
<evidence type="ECO:0000256" key="4">
    <source>
        <dbReference type="ARBA" id="ARBA00023326"/>
    </source>
</evidence>
<dbReference type="PANTHER" id="PTHR31490">
    <property type="entry name" value="GLYCOSYL HYDROLASE"/>
    <property type="match status" value="1"/>
</dbReference>
<reference evidence="7 8" key="1">
    <citation type="submission" date="2018-08" db="EMBL/GenBank/DDBJ databases">
        <title>A genome reference for cultivated species of the human gut microbiota.</title>
        <authorList>
            <person name="Zou Y."/>
            <person name="Xue W."/>
            <person name="Luo G."/>
        </authorList>
    </citation>
    <scope>NUCLEOTIDE SEQUENCE [LARGE SCALE GENOMIC DNA]</scope>
    <source>
        <strain evidence="7 8">OM05-15BH</strain>
    </source>
</reference>
<dbReference type="AlphaFoldDB" id="A0A3E5BQ41"/>
<evidence type="ECO:0000256" key="1">
    <source>
        <dbReference type="ARBA" id="ARBA00022801"/>
    </source>
</evidence>
<evidence type="ECO:0000259" key="6">
    <source>
        <dbReference type="PROSITE" id="PS51760"/>
    </source>
</evidence>
<feature type="domain" description="GH10" evidence="6">
    <location>
        <begin position="24"/>
        <end position="364"/>
    </location>
</feature>
<dbReference type="GO" id="GO:0045493">
    <property type="term" value="P:xylan catabolic process"/>
    <property type="evidence" value="ECO:0007669"/>
    <property type="project" value="UniProtKB-KW"/>
</dbReference>
<name>A0A3E5BQ41_9BACE</name>
<dbReference type="PANTHER" id="PTHR31490:SF90">
    <property type="entry name" value="ENDO-1,4-BETA-XYLANASE A"/>
    <property type="match status" value="1"/>
</dbReference>
<keyword evidence="7" id="KW-0858">Xylan degradation</keyword>
<evidence type="ECO:0000256" key="5">
    <source>
        <dbReference type="RuleBase" id="RU361174"/>
    </source>
</evidence>
<dbReference type="SUPFAM" id="SSF51445">
    <property type="entry name" value="(Trans)glycosidases"/>
    <property type="match status" value="1"/>
</dbReference>
<dbReference type="SMART" id="SM00633">
    <property type="entry name" value="Glyco_10"/>
    <property type="match status" value="1"/>
</dbReference>
<accession>A0A3E5BQ41</accession>
<dbReference type="PROSITE" id="PS51760">
    <property type="entry name" value="GH10_2"/>
    <property type="match status" value="1"/>
</dbReference>
<sequence length="364" mass="42054">MKTLLKTISCLGMLAVVTGCSQEQKKPDNLKDAYADYFTIGCAVNMPNLNSPEQVSLITANFNSITAENDMKPQSTQPVEGEWNWENADKIANFARENKIPLRGHCLVWHNQTADWMYHDEKGELVSKEVLFERMREHIHMIVNRYKDVIYAWDVVNEAITDNPDADVPYRQSTYYKIAGDEFIKKAFEYAHEADPAALLFYNDYNETNPVKRDRIYNMVKSMKAEGVPIHGIGMQGHYNISSPTEDEFREAIELYSQVVDNIHITELDVRINTGEQGGQLNVDQTDKELELTAEADSAQVAQYDMLFRVMRDHKNVVRNVTFWNVYDGDSWLDRRHGNRLRNYPLLFDDNLQPKSSYDKVISF</sequence>